<feature type="transmembrane region" description="Helical" evidence="2">
    <location>
        <begin position="36"/>
        <end position="57"/>
    </location>
</feature>
<keyword evidence="2" id="KW-0472">Membrane</keyword>
<dbReference type="PANTHER" id="PTHR14136">
    <property type="entry name" value="BTB_POZ DOMAIN-CONTAINING PROTEIN KCTD9"/>
    <property type="match status" value="1"/>
</dbReference>
<keyword evidence="2" id="KW-1133">Transmembrane helix</keyword>
<dbReference type="RefSeq" id="WP_377428991.1">
    <property type="nucleotide sequence ID" value="NZ_JBHSPR010000039.1"/>
</dbReference>
<dbReference type="Pfam" id="PF00805">
    <property type="entry name" value="Pentapeptide"/>
    <property type="match status" value="2"/>
</dbReference>
<feature type="compositionally biased region" description="Pro residues" evidence="1">
    <location>
        <begin position="271"/>
        <end position="280"/>
    </location>
</feature>
<reference evidence="4" key="1">
    <citation type="journal article" date="2019" name="Int. J. Syst. Evol. Microbiol.">
        <title>The Global Catalogue of Microorganisms (GCM) 10K type strain sequencing project: providing services to taxonomists for standard genome sequencing and annotation.</title>
        <authorList>
            <consortium name="The Broad Institute Genomics Platform"/>
            <consortium name="The Broad Institute Genome Sequencing Center for Infectious Disease"/>
            <person name="Wu L."/>
            <person name="Ma J."/>
        </authorList>
    </citation>
    <scope>NUCLEOTIDE SEQUENCE [LARGE SCALE GENOMIC DNA]</scope>
    <source>
        <strain evidence="4">ZS-35-S2</strain>
    </source>
</reference>
<organism evidence="3 4">
    <name type="scientific">Plantactinospora solaniradicis</name>
    <dbReference type="NCBI Taxonomy" id="1723736"/>
    <lineage>
        <taxon>Bacteria</taxon>
        <taxon>Bacillati</taxon>
        <taxon>Actinomycetota</taxon>
        <taxon>Actinomycetes</taxon>
        <taxon>Micromonosporales</taxon>
        <taxon>Micromonosporaceae</taxon>
        <taxon>Plantactinospora</taxon>
    </lineage>
</organism>
<comment type="caution">
    <text evidence="3">The sequence shown here is derived from an EMBL/GenBank/DDBJ whole genome shotgun (WGS) entry which is preliminary data.</text>
</comment>
<feature type="region of interest" description="Disordered" evidence="1">
    <location>
        <begin position="261"/>
        <end position="280"/>
    </location>
</feature>
<dbReference type="InterPro" id="IPR051082">
    <property type="entry name" value="Pentapeptide-BTB/POZ_domain"/>
</dbReference>
<accession>A0ABW1KIV7</accession>
<sequence>MAGLLAYAFLVLLAPDLLLPADTAAMTQAEQLIAAHNARLLAVSFGGALVVLVGLLYTARNYRLSHRGQVTERFTKALERLDSDKLYVRIGGIHALEHVLLDSPEHHAHIVEVLVAFIRDRAPRAQEDIGSPTYLRPGPPSEPDADVQAALTALAYRPNRPRRERHRIRLANLDLQRANLAWAHLRWVDFSGARLDHANLYAADLVGANLFEAGLEHTDLFAADLRGANLLRARLTHADLYAAAVEDDDDPCWPEEWKFHEPTRTLRGGPAPTPRPRGRP</sequence>
<keyword evidence="2" id="KW-0812">Transmembrane</keyword>
<evidence type="ECO:0000256" key="1">
    <source>
        <dbReference type="SAM" id="MobiDB-lite"/>
    </source>
</evidence>
<dbReference type="EMBL" id="JBHSPR010000039">
    <property type="protein sequence ID" value="MFC6021112.1"/>
    <property type="molecule type" value="Genomic_DNA"/>
</dbReference>
<name>A0ABW1KIV7_9ACTN</name>
<gene>
    <name evidence="3" type="ORF">ACFP2T_33685</name>
</gene>
<dbReference type="SUPFAM" id="SSF141571">
    <property type="entry name" value="Pentapeptide repeat-like"/>
    <property type="match status" value="1"/>
</dbReference>
<evidence type="ECO:0000313" key="3">
    <source>
        <dbReference type="EMBL" id="MFC6021112.1"/>
    </source>
</evidence>
<proteinExistence type="predicted"/>
<keyword evidence="4" id="KW-1185">Reference proteome</keyword>
<evidence type="ECO:0000313" key="4">
    <source>
        <dbReference type="Proteomes" id="UP001596203"/>
    </source>
</evidence>
<dbReference type="Proteomes" id="UP001596203">
    <property type="component" value="Unassembled WGS sequence"/>
</dbReference>
<dbReference type="InterPro" id="IPR001646">
    <property type="entry name" value="5peptide_repeat"/>
</dbReference>
<dbReference type="PANTHER" id="PTHR14136:SF17">
    <property type="entry name" value="BTB_POZ DOMAIN-CONTAINING PROTEIN KCTD9"/>
    <property type="match status" value="1"/>
</dbReference>
<evidence type="ECO:0000256" key="2">
    <source>
        <dbReference type="SAM" id="Phobius"/>
    </source>
</evidence>
<dbReference type="Gene3D" id="2.160.20.80">
    <property type="entry name" value="E3 ubiquitin-protein ligase SopA"/>
    <property type="match status" value="1"/>
</dbReference>
<protein>
    <submittedName>
        <fullName evidence="3">Pentapeptide repeat-containing protein</fullName>
    </submittedName>
</protein>